<keyword evidence="3" id="KW-1185">Reference proteome</keyword>
<keyword evidence="1" id="KW-0812">Transmembrane</keyword>
<dbReference type="AlphaFoldDB" id="A0A7S8CA17"/>
<keyword evidence="1" id="KW-1133">Transmembrane helix</keyword>
<feature type="transmembrane region" description="Helical" evidence="1">
    <location>
        <begin position="6"/>
        <end position="24"/>
    </location>
</feature>
<name>A0A7S8CA17_9BACI</name>
<organism evidence="2 3">
    <name type="scientific">Mangrovibacillus cuniculi</name>
    <dbReference type="NCBI Taxonomy" id="2593652"/>
    <lineage>
        <taxon>Bacteria</taxon>
        <taxon>Bacillati</taxon>
        <taxon>Bacillota</taxon>
        <taxon>Bacilli</taxon>
        <taxon>Bacillales</taxon>
        <taxon>Bacillaceae</taxon>
        <taxon>Mangrovibacillus</taxon>
    </lineage>
</organism>
<evidence type="ECO:0000256" key="1">
    <source>
        <dbReference type="SAM" id="Phobius"/>
    </source>
</evidence>
<accession>A0A7S8CA17</accession>
<feature type="transmembrane region" description="Helical" evidence="1">
    <location>
        <begin position="120"/>
        <end position="144"/>
    </location>
</feature>
<dbReference type="KEGG" id="mcui:G8O30_03685"/>
<evidence type="ECO:0000313" key="3">
    <source>
        <dbReference type="Proteomes" id="UP000593626"/>
    </source>
</evidence>
<dbReference type="RefSeq" id="WP_239673643.1">
    <property type="nucleotide sequence ID" value="NZ_CP049742.1"/>
</dbReference>
<sequence>MRELTKLEAVLWSIALPGFAQLLARSYIKGLLFVILEFLINVQSDFNLAIMHSFLGETRLAMETINVQWLMFYPCLYMFAMWDAYKIALKKEEPYIYLPFAFSAYLVTIGLMYSPKLTIFGFYLGPIFSGILFVLPGVLIGQLIRTILLKRNKLDYEES</sequence>
<reference evidence="2 3" key="1">
    <citation type="submission" date="2019-07" db="EMBL/GenBank/DDBJ databases">
        <title>Genome sequence of 2 isolates from Red Sea Mangroves.</title>
        <authorList>
            <person name="Sefrji F."/>
            <person name="Michoud G."/>
            <person name="Merlino G."/>
            <person name="Daffonchio D."/>
        </authorList>
    </citation>
    <scope>NUCLEOTIDE SEQUENCE [LARGE SCALE GENOMIC DNA]</scope>
    <source>
        <strain evidence="2 3">R1DC41</strain>
    </source>
</reference>
<keyword evidence="1" id="KW-0472">Membrane</keyword>
<gene>
    <name evidence="2" type="ORF">G8O30_03685</name>
</gene>
<evidence type="ECO:0000313" key="2">
    <source>
        <dbReference type="EMBL" id="QPC46122.1"/>
    </source>
</evidence>
<proteinExistence type="predicted"/>
<dbReference type="EMBL" id="CP049742">
    <property type="protein sequence ID" value="QPC46122.1"/>
    <property type="molecule type" value="Genomic_DNA"/>
</dbReference>
<feature type="transmembrane region" description="Helical" evidence="1">
    <location>
        <begin position="97"/>
        <end position="114"/>
    </location>
</feature>
<feature type="transmembrane region" description="Helical" evidence="1">
    <location>
        <begin position="67"/>
        <end position="85"/>
    </location>
</feature>
<dbReference type="Proteomes" id="UP000593626">
    <property type="component" value="Chromosome"/>
</dbReference>
<protein>
    <submittedName>
        <fullName evidence="2">Uncharacterized protein</fullName>
    </submittedName>
</protein>